<evidence type="ECO:0000313" key="2">
    <source>
        <dbReference type="Proteomes" id="UP000010116"/>
    </source>
</evidence>
<name>J5KHB0_9GAMM</name>
<dbReference type="HOGENOM" id="CLU_010194_9_7_6"/>
<protein>
    <submittedName>
        <fullName evidence="1">Short-chain dehydrogenase/reductase SDR</fullName>
    </submittedName>
</protein>
<evidence type="ECO:0000313" key="1">
    <source>
        <dbReference type="EMBL" id="EJP73698.1"/>
    </source>
</evidence>
<dbReference type="EMBL" id="JH611165">
    <property type="protein sequence ID" value="EJP73698.1"/>
    <property type="molecule type" value="Genomic_DNA"/>
</dbReference>
<dbReference type="SUPFAM" id="SSF51735">
    <property type="entry name" value="NAD(P)-binding Rossmann-fold domains"/>
    <property type="match status" value="1"/>
</dbReference>
<dbReference type="PANTHER" id="PTHR45458:SF3">
    <property type="entry name" value="CHAIN DEHYDROGENASE (ATSC), PUTATIVE-RELATED"/>
    <property type="match status" value="1"/>
</dbReference>
<dbReference type="InterPro" id="IPR036291">
    <property type="entry name" value="NAD(P)-bd_dom_sf"/>
</dbReference>
<dbReference type="Proteomes" id="UP000010116">
    <property type="component" value="Unassembled WGS sequence"/>
</dbReference>
<accession>J5KHB0</accession>
<dbReference type="Pfam" id="PF00106">
    <property type="entry name" value="adh_short"/>
    <property type="match status" value="1"/>
</dbReference>
<dbReference type="PANTHER" id="PTHR45458">
    <property type="entry name" value="SHORT-CHAIN DEHYDROGENASE/REDUCTASE SDR"/>
    <property type="match status" value="1"/>
</dbReference>
<sequence>MFSEFPYFDTKTFFLQIHENFYTIQIKILQNNIQCINNKFLKKMNICIIGSTGAIGNAFLEYYSADNEVTNIYSFSRSKLKIDKNASIKNFQIDVENENSIKKASEEVRGVAFDLVIVATGILHTDEFGPEKSIRDLSFDKFEKIFKANTAGPAIIGKYFLPLLNKNSTSKMCFLSAKVGSISDNRLGGWYSYRASKTALNQIIKNFSIEISRSNKKAIIVGLQPGTVISKLSKPFTRQGQSNLFTPQESVGHLASVIDKLEADNNGSMLSWDGSIIQP</sequence>
<dbReference type="GO" id="GO:0016616">
    <property type="term" value="F:oxidoreductase activity, acting on the CH-OH group of donors, NAD or NADP as acceptor"/>
    <property type="evidence" value="ECO:0007669"/>
    <property type="project" value="TreeGrafter"/>
</dbReference>
<proteinExistence type="predicted"/>
<gene>
    <name evidence="1" type="ORF">NT02SARS_0088</name>
</gene>
<organism evidence="1 2">
    <name type="scientific">SAR86 cluster bacterium SAR86B</name>
    <dbReference type="NCBI Taxonomy" id="1123867"/>
    <lineage>
        <taxon>Bacteria</taxon>
        <taxon>Pseudomonadati</taxon>
        <taxon>Pseudomonadota</taxon>
        <taxon>Gammaproteobacteria</taxon>
        <taxon>SAR86 cluster</taxon>
    </lineage>
</organism>
<dbReference type="InterPro" id="IPR002347">
    <property type="entry name" value="SDR_fam"/>
</dbReference>
<dbReference type="Gene3D" id="3.40.50.720">
    <property type="entry name" value="NAD(P)-binding Rossmann-like Domain"/>
    <property type="match status" value="1"/>
</dbReference>
<dbReference type="InterPro" id="IPR052184">
    <property type="entry name" value="SDR_enzymes"/>
</dbReference>
<dbReference type="AlphaFoldDB" id="J5KHB0"/>
<reference evidence="1 2" key="1">
    <citation type="journal article" date="2012" name="ISME J.">
        <title>Genomic insights to SAR86, an abundant and uncultivated marine bacterial lineage.</title>
        <authorList>
            <person name="Dupont C.L."/>
            <person name="Rusch D.B."/>
            <person name="Yooseph S."/>
            <person name="Lombardo M.J."/>
            <person name="Richter R.A."/>
            <person name="Valas R."/>
            <person name="Novotny M."/>
            <person name="Yee-Greenbaum J."/>
            <person name="Selengut J.D."/>
            <person name="Haft D.H."/>
            <person name="Halpern A.L."/>
            <person name="Lasken R.S."/>
            <person name="Nealson K."/>
            <person name="Friedman R."/>
            <person name="Venter J.C."/>
        </authorList>
    </citation>
    <scope>NUCLEOTIDE SEQUENCE [LARGE SCALE GENOMIC DNA]</scope>
</reference>